<reference evidence="6 7" key="1">
    <citation type="journal article" date="2003" name="Nature">
        <title>The genome of a motile marine Synechococcus.</title>
        <authorList>
            <person name="Palenik B."/>
            <person name="Brahamsha B."/>
            <person name="Larimer F."/>
            <person name="Land M."/>
            <person name="Hauser L."/>
            <person name="Chain P."/>
            <person name="Lamerdin J."/>
            <person name="Regala W."/>
            <person name="Allen E.A."/>
            <person name="McCarren J."/>
            <person name="Paulsen I."/>
            <person name="Dufresne A."/>
            <person name="Partensky F."/>
            <person name="Webb E."/>
            <person name="Waterbury J."/>
        </authorList>
    </citation>
    <scope>NUCLEOTIDE SEQUENCE [LARGE SCALE GENOMIC DNA]</scope>
    <source>
        <strain evidence="6 7">WH8102</strain>
    </source>
</reference>
<accession>Q7U4F4</accession>
<dbReference type="Gene3D" id="3.90.1720.10">
    <property type="entry name" value="endopeptidase domain like (from Nostoc punctiforme)"/>
    <property type="match status" value="1"/>
</dbReference>
<comment type="similarity">
    <text evidence="1">Belongs to the peptidase C40 family.</text>
</comment>
<keyword evidence="3" id="KW-0378">Hydrolase</keyword>
<dbReference type="Gene3D" id="2.30.30.40">
    <property type="entry name" value="SH3 Domains"/>
    <property type="match status" value="1"/>
</dbReference>
<dbReference type="RefSeq" id="WP_011128971.1">
    <property type="nucleotide sequence ID" value="NC_005070.1"/>
</dbReference>
<sequence length="242" mass="26898">MATLSSLLAPDLVQPGTKWTLLNDVNGYGHPMGDSLTTQGRCGRSIRLLQRSGDRLLVQLLEDGYRCWMDLDDLIGRAKQLPDWKPTLLLATEIQRRLPAVLAWSEDAEQQPNHYLWGGTTEPNMDCSGLMQLAFASQGIWIPRDAYQQERFCQPVAVSVGALDLLRPGDLIFFGSPRRCTHVALHLGSGRYRHSSGQQHGRNGVGVDSLHLSDRHPVAGHYRKQLRGAGRVIRCHDGTTLS</sequence>
<keyword evidence="2" id="KW-0645">Protease</keyword>
<keyword evidence="7" id="KW-1185">Reference proteome</keyword>
<protein>
    <recommendedName>
        <fullName evidence="5">NlpC/P60 domain-containing protein</fullName>
    </recommendedName>
</protein>
<dbReference type="AlphaFoldDB" id="Q7U4F4"/>
<dbReference type="PANTHER" id="PTHR47053">
    <property type="entry name" value="MUREIN DD-ENDOPEPTIDASE MEPH-RELATED"/>
    <property type="match status" value="1"/>
</dbReference>
<dbReference type="InterPro" id="IPR038765">
    <property type="entry name" value="Papain-like_cys_pep_sf"/>
</dbReference>
<dbReference type="Pfam" id="PF00877">
    <property type="entry name" value="NLPC_P60"/>
    <property type="match status" value="1"/>
</dbReference>
<feature type="domain" description="NlpC/P60" evidence="5">
    <location>
        <begin position="91"/>
        <end position="233"/>
    </location>
</feature>
<organism evidence="6 7">
    <name type="scientific">Parasynechococcus marenigrum (strain WH8102)</name>
    <dbReference type="NCBI Taxonomy" id="84588"/>
    <lineage>
        <taxon>Bacteria</taxon>
        <taxon>Bacillati</taxon>
        <taxon>Cyanobacteriota</taxon>
        <taxon>Cyanophyceae</taxon>
        <taxon>Synechococcales</taxon>
        <taxon>Prochlorococcaceae</taxon>
        <taxon>Parasynechococcus</taxon>
        <taxon>Parasynechococcus marenigrum</taxon>
    </lineage>
</organism>
<evidence type="ECO:0000256" key="4">
    <source>
        <dbReference type="ARBA" id="ARBA00022807"/>
    </source>
</evidence>
<dbReference type="InterPro" id="IPR051202">
    <property type="entry name" value="Peptidase_C40"/>
</dbReference>
<dbReference type="MEROPS" id="C40.009"/>
<evidence type="ECO:0000313" key="7">
    <source>
        <dbReference type="Proteomes" id="UP000001422"/>
    </source>
</evidence>
<dbReference type="InterPro" id="IPR041382">
    <property type="entry name" value="SH3_16"/>
</dbReference>
<keyword evidence="4" id="KW-0788">Thiol protease</keyword>
<evidence type="ECO:0000259" key="5">
    <source>
        <dbReference type="PROSITE" id="PS51935"/>
    </source>
</evidence>
<dbReference type="STRING" id="84588.SYNW2114"/>
<evidence type="ECO:0000313" key="6">
    <source>
        <dbReference type="EMBL" id="CAE08629.1"/>
    </source>
</evidence>
<gene>
    <name evidence="6" type="ordered locus">SYNW2114</name>
</gene>
<dbReference type="EMBL" id="BX569694">
    <property type="protein sequence ID" value="CAE08629.1"/>
    <property type="molecule type" value="Genomic_DNA"/>
</dbReference>
<evidence type="ECO:0000256" key="3">
    <source>
        <dbReference type="ARBA" id="ARBA00022801"/>
    </source>
</evidence>
<dbReference type="PROSITE" id="PS51935">
    <property type="entry name" value="NLPC_P60"/>
    <property type="match status" value="1"/>
</dbReference>
<dbReference type="Pfam" id="PF18348">
    <property type="entry name" value="SH3_16"/>
    <property type="match status" value="1"/>
</dbReference>
<dbReference type="HOGENOM" id="CLU_092338_0_0_3"/>
<dbReference type="SUPFAM" id="SSF82057">
    <property type="entry name" value="Prokaryotic SH3-related domain"/>
    <property type="match status" value="1"/>
</dbReference>
<dbReference type="InterPro" id="IPR000064">
    <property type="entry name" value="NLP_P60_dom"/>
</dbReference>
<dbReference type="eggNOG" id="COG0791">
    <property type="taxonomic scope" value="Bacteria"/>
</dbReference>
<evidence type="ECO:0000256" key="1">
    <source>
        <dbReference type="ARBA" id="ARBA00007074"/>
    </source>
</evidence>
<name>Q7U4F4_PARMW</name>
<evidence type="ECO:0000256" key="2">
    <source>
        <dbReference type="ARBA" id="ARBA00022670"/>
    </source>
</evidence>
<dbReference type="Proteomes" id="UP000001422">
    <property type="component" value="Chromosome"/>
</dbReference>
<dbReference type="SUPFAM" id="SSF54001">
    <property type="entry name" value="Cysteine proteinases"/>
    <property type="match status" value="1"/>
</dbReference>
<dbReference type="KEGG" id="syw:SYNW2114"/>
<dbReference type="GO" id="GO:0008234">
    <property type="term" value="F:cysteine-type peptidase activity"/>
    <property type="evidence" value="ECO:0007669"/>
    <property type="project" value="UniProtKB-KW"/>
</dbReference>
<dbReference type="GO" id="GO:0006508">
    <property type="term" value="P:proteolysis"/>
    <property type="evidence" value="ECO:0007669"/>
    <property type="project" value="UniProtKB-KW"/>
</dbReference>
<proteinExistence type="inferred from homology"/>
<dbReference type="PANTHER" id="PTHR47053:SF1">
    <property type="entry name" value="MUREIN DD-ENDOPEPTIDASE MEPH-RELATED"/>
    <property type="match status" value="1"/>
</dbReference>